<feature type="transmembrane region" description="Helical" evidence="11">
    <location>
        <begin position="454"/>
        <end position="474"/>
    </location>
</feature>
<dbReference type="CDD" id="cd15041">
    <property type="entry name" value="7tmB1_hormone_R"/>
    <property type="match status" value="1"/>
</dbReference>
<keyword evidence="8 15" id="KW-0675">Receptor</keyword>
<keyword evidence="10" id="KW-0807">Transducer</keyword>
<dbReference type="Gene3D" id="4.10.1240.10">
    <property type="entry name" value="GPCR, family 2, extracellular hormone receptor domain"/>
    <property type="match status" value="1"/>
</dbReference>
<dbReference type="InterPro" id="IPR036445">
    <property type="entry name" value="GPCR_2_extracell_dom_sf"/>
</dbReference>
<dbReference type="Pfam" id="PF00002">
    <property type="entry name" value="7tm_2"/>
    <property type="match status" value="1"/>
</dbReference>
<accession>A0A8X6K537</accession>
<evidence type="ECO:0000256" key="2">
    <source>
        <dbReference type="ARBA" id="ARBA00005314"/>
    </source>
</evidence>
<keyword evidence="16" id="KW-1185">Reference proteome</keyword>
<feature type="chain" id="PRO_5036477584" evidence="12">
    <location>
        <begin position="29"/>
        <end position="523"/>
    </location>
</feature>
<feature type="domain" description="G-protein coupled receptors family 2 profile 1" evidence="13">
    <location>
        <begin position="125"/>
        <end position="210"/>
    </location>
</feature>
<dbReference type="PROSITE" id="PS00649">
    <property type="entry name" value="G_PROTEIN_RECEP_F2_1"/>
    <property type="match status" value="1"/>
</dbReference>
<dbReference type="GO" id="GO:0005886">
    <property type="term" value="C:plasma membrane"/>
    <property type="evidence" value="ECO:0007669"/>
    <property type="project" value="UniProtKB-SubCell"/>
</dbReference>
<comment type="caution">
    <text evidence="15">The sequence shown here is derived from an EMBL/GenBank/DDBJ whole genome shotgun (WGS) entry which is preliminary data.</text>
</comment>
<keyword evidence="4 11" id="KW-0812">Transmembrane</keyword>
<keyword evidence="12" id="KW-0732">Signal</keyword>
<evidence type="ECO:0000259" key="13">
    <source>
        <dbReference type="PROSITE" id="PS50227"/>
    </source>
</evidence>
<dbReference type="InterPro" id="IPR000832">
    <property type="entry name" value="GPCR_2_secretin-like"/>
</dbReference>
<feature type="domain" description="G-protein coupled receptors family 2 profile 2" evidence="14">
    <location>
        <begin position="215"/>
        <end position="467"/>
    </location>
</feature>
<reference evidence="15" key="1">
    <citation type="submission" date="2020-08" db="EMBL/GenBank/DDBJ databases">
        <title>Multicomponent nature underlies the extraordinary mechanical properties of spider dragline silk.</title>
        <authorList>
            <person name="Kono N."/>
            <person name="Nakamura H."/>
            <person name="Mori M."/>
            <person name="Yoshida Y."/>
            <person name="Ohtoshi R."/>
            <person name="Malay A.D."/>
            <person name="Moran D.A.P."/>
            <person name="Tomita M."/>
            <person name="Numata K."/>
            <person name="Arakawa K."/>
        </authorList>
    </citation>
    <scope>NUCLEOTIDE SEQUENCE</scope>
</reference>
<dbReference type="InterPro" id="IPR001879">
    <property type="entry name" value="GPCR_2_extracellular_dom"/>
</dbReference>
<evidence type="ECO:0000256" key="7">
    <source>
        <dbReference type="ARBA" id="ARBA00023136"/>
    </source>
</evidence>
<evidence type="ECO:0000256" key="4">
    <source>
        <dbReference type="ARBA" id="ARBA00022692"/>
    </source>
</evidence>
<dbReference type="PANTHER" id="PTHR45620">
    <property type="entry name" value="PDF RECEPTOR-LIKE PROTEIN-RELATED"/>
    <property type="match status" value="1"/>
</dbReference>
<keyword evidence="5 11" id="KW-1133">Transmembrane helix</keyword>
<evidence type="ECO:0000256" key="1">
    <source>
        <dbReference type="ARBA" id="ARBA00004651"/>
    </source>
</evidence>
<comment type="subcellular location">
    <subcellularLocation>
        <location evidence="1">Cell membrane</location>
        <topology evidence="1">Multi-pass membrane protein</topology>
    </subcellularLocation>
</comment>
<keyword evidence="6" id="KW-0297">G-protein coupled receptor</keyword>
<proteinExistence type="inferred from homology"/>
<feature type="transmembrane region" description="Helical" evidence="11">
    <location>
        <begin position="370"/>
        <end position="394"/>
    </location>
</feature>
<gene>
    <name evidence="15" type="primary">calcrl</name>
    <name evidence="15" type="ORF">NPIL_72621</name>
</gene>
<evidence type="ECO:0000256" key="9">
    <source>
        <dbReference type="ARBA" id="ARBA00023180"/>
    </source>
</evidence>
<dbReference type="InterPro" id="IPR017983">
    <property type="entry name" value="GPCR_2_secretin-like_CS"/>
</dbReference>
<dbReference type="Pfam" id="PF02793">
    <property type="entry name" value="HRM"/>
    <property type="match status" value="1"/>
</dbReference>
<dbReference type="Gene3D" id="1.20.1070.10">
    <property type="entry name" value="Rhodopsin 7-helix transmembrane proteins"/>
    <property type="match status" value="1"/>
</dbReference>
<evidence type="ECO:0000313" key="16">
    <source>
        <dbReference type="Proteomes" id="UP000887013"/>
    </source>
</evidence>
<dbReference type="GO" id="GO:0007188">
    <property type="term" value="P:adenylate cyclase-modulating G protein-coupled receptor signaling pathway"/>
    <property type="evidence" value="ECO:0007669"/>
    <property type="project" value="TreeGrafter"/>
</dbReference>
<evidence type="ECO:0000256" key="12">
    <source>
        <dbReference type="SAM" id="SignalP"/>
    </source>
</evidence>
<evidence type="ECO:0000256" key="5">
    <source>
        <dbReference type="ARBA" id="ARBA00022989"/>
    </source>
</evidence>
<dbReference type="PRINTS" id="PR00249">
    <property type="entry name" value="GPCRSECRETIN"/>
</dbReference>
<keyword evidence="3" id="KW-1003">Cell membrane</keyword>
<keyword evidence="7 11" id="KW-0472">Membrane</keyword>
<dbReference type="GO" id="GO:0008528">
    <property type="term" value="F:G protein-coupled peptide receptor activity"/>
    <property type="evidence" value="ECO:0007669"/>
    <property type="project" value="TreeGrafter"/>
</dbReference>
<dbReference type="Proteomes" id="UP000887013">
    <property type="component" value="Unassembled WGS sequence"/>
</dbReference>
<dbReference type="PANTHER" id="PTHR45620:SF42">
    <property type="entry name" value="G-PROTEIN COUPLED RECEPTOR SEB-2"/>
    <property type="match status" value="1"/>
</dbReference>
<evidence type="ECO:0000256" key="11">
    <source>
        <dbReference type="SAM" id="Phobius"/>
    </source>
</evidence>
<evidence type="ECO:0000313" key="15">
    <source>
        <dbReference type="EMBL" id="GFS67277.1"/>
    </source>
</evidence>
<dbReference type="EMBL" id="BMAW01094784">
    <property type="protein sequence ID" value="GFS67277.1"/>
    <property type="molecule type" value="Genomic_DNA"/>
</dbReference>
<dbReference type="SMART" id="SM00008">
    <property type="entry name" value="HormR"/>
    <property type="match status" value="1"/>
</dbReference>
<dbReference type="AlphaFoldDB" id="A0A8X6K537"/>
<feature type="transmembrane region" description="Helical" evidence="11">
    <location>
        <begin position="415"/>
        <end position="434"/>
    </location>
</feature>
<feature type="transmembrane region" description="Helical" evidence="11">
    <location>
        <begin position="220"/>
        <end position="241"/>
    </location>
</feature>
<dbReference type="PROSITE" id="PS50227">
    <property type="entry name" value="G_PROTEIN_RECEP_F2_3"/>
    <property type="match status" value="1"/>
</dbReference>
<evidence type="ECO:0000259" key="14">
    <source>
        <dbReference type="PROSITE" id="PS50261"/>
    </source>
</evidence>
<sequence length="523" mass="60261">MNAIPFRIRIVGLSAIILLVVSTKSVSCDDNKNTEIINLCRVSDGSFLTPERFALYSCAKCYRHMDARLFANGTKLKQRGIWLINPETYERYEASYENRSSPIFKTFRTSKQINLWISCCQAAVKCCDTMRQTPLQTDHVCPRTWDGWNCWPDTPVGTIQEASCPSYIYFNSDKPQCIRYATKTCWDNGTWFINFKGNEYSDYSTCGQGEDIKLLLKTHVITFGISIVLLIPALIIFFYYRQLRVHRIFMHKNLFIALLLTAVCVTIFESYFIIDSLNNPNSILESNQAGCKLFYTVTKYMRLSTYMWMFCEGFYLHKLIAAAFAEQKGVLIFYAIGWGVPFIPVCIWAITRQLMADELCWTVPGYFEWIIYVPMLAALLVNFCFLAHIVQIIITKLRSTNTNEPAQFRRAVRATMVLIPLFGLHFLFLSYNHGKNDCHMLLVYNLITYSMDGLQGGLVALLFCYLNNEVLYLLKRSYNRKKMVHDIASHMSSRRTRESRTSVSTNADSLANDNALLRGVKKK</sequence>
<feature type="transmembrane region" description="Helical" evidence="11">
    <location>
        <begin position="331"/>
        <end position="350"/>
    </location>
</feature>
<protein>
    <submittedName>
        <fullName evidence="15">Calcitonin gene-related peptide type 1 receptor</fullName>
    </submittedName>
</protein>
<organism evidence="15 16">
    <name type="scientific">Nephila pilipes</name>
    <name type="common">Giant wood spider</name>
    <name type="synonym">Nephila maculata</name>
    <dbReference type="NCBI Taxonomy" id="299642"/>
    <lineage>
        <taxon>Eukaryota</taxon>
        <taxon>Metazoa</taxon>
        <taxon>Ecdysozoa</taxon>
        <taxon>Arthropoda</taxon>
        <taxon>Chelicerata</taxon>
        <taxon>Arachnida</taxon>
        <taxon>Araneae</taxon>
        <taxon>Araneomorphae</taxon>
        <taxon>Entelegynae</taxon>
        <taxon>Araneoidea</taxon>
        <taxon>Nephilidae</taxon>
        <taxon>Nephila</taxon>
    </lineage>
</organism>
<evidence type="ECO:0000256" key="3">
    <source>
        <dbReference type="ARBA" id="ARBA00022475"/>
    </source>
</evidence>
<feature type="transmembrane region" description="Helical" evidence="11">
    <location>
        <begin position="306"/>
        <end position="324"/>
    </location>
</feature>
<evidence type="ECO:0000256" key="10">
    <source>
        <dbReference type="ARBA" id="ARBA00023224"/>
    </source>
</evidence>
<feature type="signal peptide" evidence="12">
    <location>
        <begin position="1"/>
        <end position="28"/>
    </location>
</feature>
<keyword evidence="9" id="KW-0325">Glycoprotein</keyword>
<dbReference type="PROSITE" id="PS50261">
    <property type="entry name" value="G_PROTEIN_RECEP_F2_4"/>
    <property type="match status" value="1"/>
</dbReference>
<dbReference type="OrthoDB" id="16753at2759"/>
<dbReference type="InterPro" id="IPR050332">
    <property type="entry name" value="GPCR_2"/>
</dbReference>
<evidence type="ECO:0000256" key="8">
    <source>
        <dbReference type="ARBA" id="ARBA00023170"/>
    </source>
</evidence>
<dbReference type="InterPro" id="IPR017981">
    <property type="entry name" value="GPCR_2-like_7TM"/>
</dbReference>
<comment type="similarity">
    <text evidence="2">Belongs to the G-protein coupled receptor 2 family.</text>
</comment>
<dbReference type="SUPFAM" id="SSF111418">
    <property type="entry name" value="Hormone receptor domain"/>
    <property type="match status" value="1"/>
</dbReference>
<evidence type="ECO:0000256" key="6">
    <source>
        <dbReference type="ARBA" id="ARBA00023040"/>
    </source>
</evidence>
<dbReference type="GO" id="GO:0007166">
    <property type="term" value="P:cell surface receptor signaling pathway"/>
    <property type="evidence" value="ECO:0007669"/>
    <property type="project" value="InterPro"/>
</dbReference>
<feature type="transmembrane region" description="Helical" evidence="11">
    <location>
        <begin position="253"/>
        <end position="274"/>
    </location>
</feature>
<name>A0A8X6K537_NEPPI</name>